<dbReference type="InterPro" id="IPR011009">
    <property type="entry name" value="Kinase-like_dom_sf"/>
</dbReference>
<accession>A0A913ZTN2</accession>
<feature type="domain" description="Protein kinase" evidence="8">
    <location>
        <begin position="67"/>
        <end position="317"/>
    </location>
</feature>
<keyword evidence="5 6" id="KW-0067">ATP-binding</keyword>
<name>A0A913ZTN2_PATMI</name>
<evidence type="ECO:0000256" key="2">
    <source>
        <dbReference type="ARBA" id="ARBA00022679"/>
    </source>
</evidence>
<evidence type="ECO:0000256" key="6">
    <source>
        <dbReference type="PROSITE-ProRule" id="PRU10141"/>
    </source>
</evidence>
<dbReference type="AlphaFoldDB" id="A0A913ZTN2"/>
<evidence type="ECO:0000313" key="9">
    <source>
        <dbReference type="EnsemblMetazoa" id="XP_038054426.1"/>
    </source>
</evidence>
<evidence type="ECO:0000256" key="7">
    <source>
        <dbReference type="SAM" id="MobiDB-lite"/>
    </source>
</evidence>
<dbReference type="FunFam" id="1.10.510.10:FF:000571">
    <property type="entry name" value="Maternal embryonic leucine zipper kinase"/>
    <property type="match status" value="1"/>
</dbReference>
<feature type="region of interest" description="Disordered" evidence="7">
    <location>
        <begin position="377"/>
        <end position="474"/>
    </location>
</feature>
<evidence type="ECO:0000256" key="1">
    <source>
        <dbReference type="ARBA" id="ARBA00022527"/>
    </source>
</evidence>
<evidence type="ECO:0000256" key="4">
    <source>
        <dbReference type="ARBA" id="ARBA00022777"/>
    </source>
</evidence>
<sequence>MAGSDDSISSAASSGSDGEHSPCPASFASSASSSARSSSIKKMSRRREVGPASTIRHRHRHKLSHRFEFVRTLGSGTYGKVKLAVQLDTKEEVAIKCIPKSKIDNAADLRRLRQEIEVMSSLRHPHIIQVTEVFESRDKIIMVMEHAAGGELYDYINDGKVSATEAKRLFRQIVSAVHYLHKNNIVHRDLKLENVLLDADSTVKIADFGLSSTFGHNRLLDTFCGSPLYASPEIINGTPYHGPEVDCWSLGVILYAMVYRTMPFHGADFAQLKSQITGGDFFEPASTSDASDLIHRMLTVDPRKRITIDGILNDPWLRDRPLPGRKIPDICCQQEQEYRESGTGAVHSNVKTQGDRSLVDSLQATVKKPLTSILKKSLRRSSHRLGSSDSGLGSSTGRESYRRREEDRVSPAGEREDGGKPRVKKGILKKQGKDSGGDSGLGINESGQNKSSASLESSTERDRDGAKEKNKRDSGIDQDLSACCLLNEKPSQETCQLREPNRLKYVCKITRRHSRGKYSRVTKIWESIYTPAVASSSEIKAPPKTVDGDKDEATLEHNSSCSSNEDILGILDSPSLRTPTVAKKFQYSVEEVKASTTTDGEASSSTADQGDEENYTKDELMSAMDAELLEVYQKALRISQAVM</sequence>
<dbReference type="PROSITE" id="PS00107">
    <property type="entry name" value="PROTEIN_KINASE_ATP"/>
    <property type="match status" value="1"/>
</dbReference>
<organism evidence="9 10">
    <name type="scientific">Patiria miniata</name>
    <name type="common">Bat star</name>
    <name type="synonym">Asterina miniata</name>
    <dbReference type="NCBI Taxonomy" id="46514"/>
    <lineage>
        <taxon>Eukaryota</taxon>
        <taxon>Metazoa</taxon>
        <taxon>Echinodermata</taxon>
        <taxon>Eleutherozoa</taxon>
        <taxon>Asterozoa</taxon>
        <taxon>Asteroidea</taxon>
        <taxon>Valvatacea</taxon>
        <taxon>Valvatida</taxon>
        <taxon>Asterinidae</taxon>
        <taxon>Patiria</taxon>
    </lineage>
</organism>
<dbReference type="RefSeq" id="XP_038054426.1">
    <property type="nucleotide sequence ID" value="XM_038198498.1"/>
</dbReference>
<evidence type="ECO:0000256" key="5">
    <source>
        <dbReference type="ARBA" id="ARBA00022840"/>
    </source>
</evidence>
<dbReference type="SUPFAM" id="SSF56112">
    <property type="entry name" value="Protein kinase-like (PK-like)"/>
    <property type="match status" value="1"/>
</dbReference>
<feature type="compositionally biased region" description="Basic and acidic residues" evidence="7">
    <location>
        <begin position="399"/>
        <end position="420"/>
    </location>
</feature>
<protein>
    <recommendedName>
        <fullName evidence="8">Protein kinase domain-containing protein</fullName>
    </recommendedName>
</protein>
<keyword evidence="10" id="KW-1185">Reference proteome</keyword>
<dbReference type="FunFam" id="3.30.200.20:FF:000042">
    <property type="entry name" value="Aurora kinase A"/>
    <property type="match status" value="1"/>
</dbReference>
<feature type="compositionally biased region" description="Low complexity" evidence="7">
    <location>
        <begin position="1"/>
        <end position="16"/>
    </location>
</feature>
<dbReference type="PROSITE" id="PS50011">
    <property type="entry name" value="PROTEIN_KINASE_DOM"/>
    <property type="match status" value="1"/>
</dbReference>
<evidence type="ECO:0000313" key="10">
    <source>
        <dbReference type="Proteomes" id="UP000887568"/>
    </source>
</evidence>
<feature type="compositionally biased region" description="Low complexity" evidence="7">
    <location>
        <begin position="384"/>
        <end position="398"/>
    </location>
</feature>
<feature type="region of interest" description="Disordered" evidence="7">
    <location>
        <begin position="1"/>
        <end position="61"/>
    </location>
</feature>
<dbReference type="SMART" id="SM00220">
    <property type="entry name" value="S_TKc"/>
    <property type="match status" value="1"/>
</dbReference>
<feature type="compositionally biased region" description="Polar residues" evidence="7">
    <location>
        <begin position="594"/>
        <end position="608"/>
    </location>
</feature>
<evidence type="ECO:0000259" key="8">
    <source>
        <dbReference type="PROSITE" id="PS50011"/>
    </source>
</evidence>
<dbReference type="GeneID" id="119726698"/>
<dbReference type="PANTHER" id="PTHR24346:SF93">
    <property type="entry name" value="NUAK FAMILY SNF1-LIKE KINASE 1"/>
    <property type="match status" value="1"/>
</dbReference>
<evidence type="ECO:0000256" key="3">
    <source>
        <dbReference type="ARBA" id="ARBA00022741"/>
    </source>
</evidence>
<feature type="region of interest" description="Disordered" evidence="7">
    <location>
        <begin position="592"/>
        <end position="619"/>
    </location>
</feature>
<dbReference type="Pfam" id="PF00069">
    <property type="entry name" value="Pkinase"/>
    <property type="match status" value="1"/>
</dbReference>
<dbReference type="InterPro" id="IPR000719">
    <property type="entry name" value="Prot_kinase_dom"/>
</dbReference>
<dbReference type="GO" id="GO:0000226">
    <property type="term" value="P:microtubule cytoskeleton organization"/>
    <property type="evidence" value="ECO:0007669"/>
    <property type="project" value="TreeGrafter"/>
</dbReference>
<dbReference type="GO" id="GO:0035556">
    <property type="term" value="P:intracellular signal transduction"/>
    <property type="evidence" value="ECO:0007669"/>
    <property type="project" value="TreeGrafter"/>
</dbReference>
<dbReference type="OMA" id="FHNPITA"/>
<dbReference type="PROSITE" id="PS00108">
    <property type="entry name" value="PROTEIN_KINASE_ST"/>
    <property type="match status" value="1"/>
</dbReference>
<feature type="compositionally biased region" description="Polar residues" evidence="7">
    <location>
        <begin position="445"/>
        <end position="457"/>
    </location>
</feature>
<keyword evidence="1" id="KW-0723">Serine/threonine-protein kinase</keyword>
<dbReference type="Gene3D" id="1.10.510.10">
    <property type="entry name" value="Transferase(Phosphotransferase) domain 1"/>
    <property type="match status" value="1"/>
</dbReference>
<keyword evidence="4" id="KW-0418">Kinase</keyword>
<feature type="region of interest" description="Disordered" evidence="7">
    <location>
        <begin position="539"/>
        <end position="560"/>
    </location>
</feature>
<keyword evidence="2" id="KW-0808">Transferase</keyword>
<dbReference type="EnsemblMetazoa" id="XM_038198498.1">
    <property type="protein sequence ID" value="XP_038054426.1"/>
    <property type="gene ID" value="LOC119726698"/>
</dbReference>
<feature type="compositionally biased region" description="Basic residues" evidence="7">
    <location>
        <begin position="421"/>
        <end position="430"/>
    </location>
</feature>
<keyword evidence="3 6" id="KW-0547">Nucleotide-binding</keyword>
<dbReference type="GO" id="GO:0005737">
    <property type="term" value="C:cytoplasm"/>
    <property type="evidence" value="ECO:0007669"/>
    <property type="project" value="TreeGrafter"/>
</dbReference>
<dbReference type="GO" id="GO:0005524">
    <property type="term" value="F:ATP binding"/>
    <property type="evidence" value="ECO:0007669"/>
    <property type="project" value="UniProtKB-UniRule"/>
</dbReference>
<dbReference type="GO" id="GO:0050321">
    <property type="term" value="F:tau-protein kinase activity"/>
    <property type="evidence" value="ECO:0007669"/>
    <property type="project" value="TreeGrafter"/>
</dbReference>
<proteinExistence type="predicted"/>
<feature type="compositionally biased region" description="Basic and acidic residues" evidence="7">
    <location>
        <begin position="458"/>
        <end position="474"/>
    </location>
</feature>
<feature type="compositionally biased region" description="Low complexity" evidence="7">
    <location>
        <begin position="25"/>
        <end position="41"/>
    </location>
</feature>
<dbReference type="OrthoDB" id="193931at2759"/>
<dbReference type="Proteomes" id="UP000887568">
    <property type="component" value="Unplaced"/>
</dbReference>
<reference evidence="9" key="1">
    <citation type="submission" date="2022-11" db="UniProtKB">
        <authorList>
            <consortium name="EnsemblMetazoa"/>
        </authorList>
    </citation>
    <scope>IDENTIFICATION</scope>
</reference>
<dbReference type="InterPro" id="IPR008271">
    <property type="entry name" value="Ser/Thr_kinase_AS"/>
</dbReference>
<feature type="compositionally biased region" description="Basic and acidic residues" evidence="7">
    <location>
        <begin position="546"/>
        <end position="555"/>
    </location>
</feature>
<feature type="binding site" evidence="6">
    <location>
        <position position="96"/>
    </location>
    <ligand>
        <name>ATP</name>
        <dbReference type="ChEBI" id="CHEBI:30616"/>
    </ligand>
</feature>
<dbReference type="PANTHER" id="PTHR24346">
    <property type="entry name" value="MAP/MICROTUBULE AFFINITY-REGULATING KINASE"/>
    <property type="match status" value="1"/>
</dbReference>
<dbReference type="InterPro" id="IPR017441">
    <property type="entry name" value="Protein_kinase_ATP_BS"/>
</dbReference>